<dbReference type="PROSITE" id="PS50977">
    <property type="entry name" value="HTH_TETR_2"/>
    <property type="match status" value="1"/>
</dbReference>
<evidence type="ECO:0000259" key="5">
    <source>
        <dbReference type="PROSITE" id="PS50977"/>
    </source>
</evidence>
<feature type="domain" description="HTH tetR-type" evidence="5">
    <location>
        <begin position="18"/>
        <end position="78"/>
    </location>
</feature>
<comment type="caution">
    <text evidence="6">The sequence shown here is derived from an EMBL/GenBank/DDBJ whole genome shotgun (WGS) entry which is preliminary data.</text>
</comment>
<dbReference type="Pfam" id="PF00440">
    <property type="entry name" value="TetR_N"/>
    <property type="match status" value="1"/>
</dbReference>
<dbReference type="SUPFAM" id="SSF46689">
    <property type="entry name" value="Homeodomain-like"/>
    <property type="match status" value="1"/>
</dbReference>
<evidence type="ECO:0000256" key="2">
    <source>
        <dbReference type="ARBA" id="ARBA00023125"/>
    </source>
</evidence>
<dbReference type="EMBL" id="JAAAPO010000001">
    <property type="protein sequence ID" value="NBC35311.1"/>
    <property type="molecule type" value="Genomic_DNA"/>
</dbReference>
<evidence type="ECO:0000256" key="3">
    <source>
        <dbReference type="ARBA" id="ARBA00023163"/>
    </source>
</evidence>
<accession>A0ABW9X9U7</accession>
<keyword evidence="3" id="KW-0804">Transcription</keyword>
<dbReference type="PANTHER" id="PTHR30055">
    <property type="entry name" value="HTH-TYPE TRANSCRIPTIONAL REGULATOR RUTR"/>
    <property type="match status" value="1"/>
</dbReference>
<feature type="DNA-binding region" description="H-T-H motif" evidence="4">
    <location>
        <begin position="41"/>
        <end position="60"/>
    </location>
</feature>
<keyword evidence="2 4" id="KW-0238">DNA-binding</keyword>
<evidence type="ECO:0000313" key="6">
    <source>
        <dbReference type="EMBL" id="NBC35311.1"/>
    </source>
</evidence>
<dbReference type="InterPro" id="IPR050109">
    <property type="entry name" value="HTH-type_TetR-like_transc_reg"/>
</dbReference>
<evidence type="ECO:0000256" key="4">
    <source>
        <dbReference type="PROSITE-ProRule" id="PRU00335"/>
    </source>
</evidence>
<dbReference type="PRINTS" id="PR00455">
    <property type="entry name" value="HTHTETR"/>
</dbReference>
<dbReference type="InterPro" id="IPR001647">
    <property type="entry name" value="HTH_TetR"/>
</dbReference>
<keyword evidence="7" id="KW-1185">Reference proteome</keyword>
<evidence type="ECO:0000313" key="7">
    <source>
        <dbReference type="Proteomes" id="UP000753724"/>
    </source>
</evidence>
<dbReference type="Gene3D" id="1.10.357.10">
    <property type="entry name" value="Tetracycline Repressor, domain 2"/>
    <property type="match status" value="1"/>
</dbReference>
<dbReference type="RefSeq" id="WP_161716586.1">
    <property type="nucleotide sequence ID" value="NZ_JAAAPO010000001.1"/>
</dbReference>
<dbReference type="Proteomes" id="UP000753724">
    <property type="component" value="Unassembled WGS sequence"/>
</dbReference>
<dbReference type="PANTHER" id="PTHR30055:SF234">
    <property type="entry name" value="HTH-TYPE TRANSCRIPTIONAL REGULATOR BETI"/>
    <property type="match status" value="1"/>
</dbReference>
<proteinExistence type="predicted"/>
<reference evidence="7" key="1">
    <citation type="submission" date="2020-01" db="EMBL/GenBank/DDBJ databases">
        <title>Sphingomonas sp. strain CSW-10.</title>
        <authorList>
            <person name="Chen W.-M."/>
        </authorList>
    </citation>
    <scope>NUCLEOTIDE SEQUENCE [LARGE SCALE GENOMIC DNA]</scope>
    <source>
        <strain evidence="7">FSY-8</strain>
    </source>
</reference>
<protein>
    <submittedName>
        <fullName evidence="6">TetR family transcriptional regulator</fullName>
    </submittedName>
</protein>
<evidence type="ECO:0000256" key="1">
    <source>
        <dbReference type="ARBA" id="ARBA00023015"/>
    </source>
</evidence>
<keyword evidence="1" id="KW-0805">Transcription regulation</keyword>
<sequence length="199" mass="22652">MDEARFPISDQRRNRNYAETHRILIEKAVMVITRDGVEALSVAALAREAGMNRSTVYYHFDSREALLSSVKGWSRDQLAQGFHQAIERRQKLDNVVNFVLSNPEVIKLWIDDFIAPGDIRDRYPNWDSMVAGISRAMQAIFPDAEADAEVWCVMLVAAAFIGPRVFKNSVRPEESEALIAQRFAREQARLLALDTLRNS</sequence>
<gene>
    <name evidence="6" type="ORF">GTZ99_01915</name>
</gene>
<dbReference type="InterPro" id="IPR009057">
    <property type="entry name" value="Homeodomain-like_sf"/>
</dbReference>
<name>A0ABW9X9U7_9SPHN</name>
<organism evidence="6 7">
    <name type="scientific">Novosphingobium ovatum</name>
    <dbReference type="NCBI Taxonomy" id="1908523"/>
    <lineage>
        <taxon>Bacteria</taxon>
        <taxon>Pseudomonadati</taxon>
        <taxon>Pseudomonadota</taxon>
        <taxon>Alphaproteobacteria</taxon>
        <taxon>Sphingomonadales</taxon>
        <taxon>Sphingomonadaceae</taxon>
        <taxon>Novosphingobium</taxon>
    </lineage>
</organism>